<protein>
    <submittedName>
        <fullName evidence="2">Uncharacterized protein</fullName>
    </submittedName>
</protein>
<evidence type="ECO:0000313" key="3">
    <source>
        <dbReference type="Proteomes" id="UP001275084"/>
    </source>
</evidence>
<evidence type="ECO:0000256" key="1">
    <source>
        <dbReference type="SAM" id="MobiDB-lite"/>
    </source>
</evidence>
<dbReference type="AlphaFoldDB" id="A0AAJ0M803"/>
<dbReference type="Proteomes" id="UP001275084">
    <property type="component" value="Unassembled WGS sequence"/>
</dbReference>
<organism evidence="2 3">
    <name type="scientific">Lasiosphaeria hispida</name>
    <dbReference type="NCBI Taxonomy" id="260671"/>
    <lineage>
        <taxon>Eukaryota</taxon>
        <taxon>Fungi</taxon>
        <taxon>Dikarya</taxon>
        <taxon>Ascomycota</taxon>
        <taxon>Pezizomycotina</taxon>
        <taxon>Sordariomycetes</taxon>
        <taxon>Sordariomycetidae</taxon>
        <taxon>Sordariales</taxon>
        <taxon>Lasiosphaeriaceae</taxon>
        <taxon>Lasiosphaeria</taxon>
    </lineage>
</organism>
<accession>A0AAJ0M803</accession>
<evidence type="ECO:0000313" key="2">
    <source>
        <dbReference type="EMBL" id="KAK3341275.1"/>
    </source>
</evidence>
<dbReference type="EMBL" id="JAUIQD010000008">
    <property type="protein sequence ID" value="KAK3341275.1"/>
    <property type="molecule type" value="Genomic_DNA"/>
</dbReference>
<proteinExistence type="predicted"/>
<reference evidence="2" key="1">
    <citation type="journal article" date="2023" name="Mol. Phylogenet. Evol.">
        <title>Genome-scale phylogeny and comparative genomics of the fungal order Sordariales.</title>
        <authorList>
            <person name="Hensen N."/>
            <person name="Bonometti L."/>
            <person name="Westerberg I."/>
            <person name="Brannstrom I.O."/>
            <person name="Guillou S."/>
            <person name="Cros-Aarteil S."/>
            <person name="Calhoun S."/>
            <person name="Haridas S."/>
            <person name="Kuo A."/>
            <person name="Mondo S."/>
            <person name="Pangilinan J."/>
            <person name="Riley R."/>
            <person name="LaButti K."/>
            <person name="Andreopoulos B."/>
            <person name="Lipzen A."/>
            <person name="Chen C."/>
            <person name="Yan M."/>
            <person name="Daum C."/>
            <person name="Ng V."/>
            <person name="Clum A."/>
            <person name="Steindorff A."/>
            <person name="Ohm R.A."/>
            <person name="Martin F."/>
            <person name="Silar P."/>
            <person name="Natvig D.O."/>
            <person name="Lalanne C."/>
            <person name="Gautier V."/>
            <person name="Ament-Velasquez S.L."/>
            <person name="Kruys A."/>
            <person name="Hutchinson M.I."/>
            <person name="Powell A.J."/>
            <person name="Barry K."/>
            <person name="Miller A.N."/>
            <person name="Grigoriev I.V."/>
            <person name="Debuchy R."/>
            <person name="Gladieux P."/>
            <person name="Hiltunen Thoren M."/>
            <person name="Johannesson H."/>
        </authorList>
    </citation>
    <scope>NUCLEOTIDE SEQUENCE</scope>
    <source>
        <strain evidence="2">CBS 955.72</strain>
    </source>
</reference>
<name>A0AAJ0M803_9PEZI</name>
<sequence>MDASDVKDELSSPAPAPAPVAKKRGRPPRSASRTPANVAVAKTPRSTKSTAAAPKSTGRKRKAESAEPESEAEQNRAKRGRPVRTTGVVASAKLAVWAAKAATRGKSTTTAKVGFTHSFSFRLSIPQRNTLIT</sequence>
<feature type="region of interest" description="Disordered" evidence="1">
    <location>
        <begin position="1"/>
        <end position="86"/>
    </location>
</feature>
<reference evidence="2" key="2">
    <citation type="submission" date="2023-06" db="EMBL/GenBank/DDBJ databases">
        <authorList>
            <consortium name="Lawrence Berkeley National Laboratory"/>
            <person name="Haridas S."/>
            <person name="Hensen N."/>
            <person name="Bonometti L."/>
            <person name="Westerberg I."/>
            <person name="Brannstrom I.O."/>
            <person name="Guillou S."/>
            <person name="Cros-Aarteil S."/>
            <person name="Calhoun S."/>
            <person name="Kuo A."/>
            <person name="Mondo S."/>
            <person name="Pangilinan J."/>
            <person name="Riley R."/>
            <person name="Labutti K."/>
            <person name="Andreopoulos B."/>
            <person name="Lipzen A."/>
            <person name="Chen C."/>
            <person name="Yanf M."/>
            <person name="Daum C."/>
            <person name="Ng V."/>
            <person name="Clum A."/>
            <person name="Steindorff A."/>
            <person name="Ohm R."/>
            <person name="Martin F."/>
            <person name="Silar P."/>
            <person name="Natvig D."/>
            <person name="Lalanne C."/>
            <person name="Gautier V."/>
            <person name="Ament-Velasquez S.L."/>
            <person name="Kruys A."/>
            <person name="Hutchinson M.I."/>
            <person name="Powell A.J."/>
            <person name="Barry K."/>
            <person name="Miller A.N."/>
            <person name="Grigoriev I.V."/>
            <person name="Debuchy R."/>
            <person name="Gladieux P."/>
            <person name="Thoren M.H."/>
            <person name="Johannesson H."/>
        </authorList>
    </citation>
    <scope>NUCLEOTIDE SEQUENCE</scope>
    <source>
        <strain evidence="2">CBS 955.72</strain>
    </source>
</reference>
<keyword evidence="3" id="KW-1185">Reference proteome</keyword>
<gene>
    <name evidence="2" type="ORF">B0T25DRAFT_557881</name>
</gene>
<feature type="compositionally biased region" description="Basic and acidic residues" evidence="1">
    <location>
        <begin position="1"/>
        <end position="10"/>
    </location>
</feature>
<comment type="caution">
    <text evidence="2">The sequence shown here is derived from an EMBL/GenBank/DDBJ whole genome shotgun (WGS) entry which is preliminary data.</text>
</comment>